<accession>A0ABW5GLI1</accession>
<dbReference type="EMBL" id="JBHUKU010000014">
    <property type="protein sequence ID" value="MFD2461705.1"/>
    <property type="molecule type" value="Genomic_DNA"/>
</dbReference>
<comment type="caution">
    <text evidence="1">The sequence shown here is derived from an EMBL/GenBank/DDBJ whole genome shotgun (WGS) entry which is preliminary data.</text>
</comment>
<dbReference type="PANTHER" id="PTHR48098:SF1">
    <property type="entry name" value="DIACYLGLYCEROL ACYLTRANSFERASE_MYCOLYLTRANSFERASE AG85A"/>
    <property type="match status" value="1"/>
</dbReference>
<dbReference type="InterPro" id="IPR029058">
    <property type="entry name" value="AB_hydrolase_fold"/>
</dbReference>
<evidence type="ECO:0000313" key="1">
    <source>
        <dbReference type="EMBL" id="MFD2461705.1"/>
    </source>
</evidence>
<organism evidence="1 2">
    <name type="scientific">Amycolatopsis samaneae</name>
    <dbReference type="NCBI Taxonomy" id="664691"/>
    <lineage>
        <taxon>Bacteria</taxon>
        <taxon>Bacillati</taxon>
        <taxon>Actinomycetota</taxon>
        <taxon>Actinomycetes</taxon>
        <taxon>Pseudonocardiales</taxon>
        <taxon>Pseudonocardiaceae</taxon>
        <taxon>Amycolatopsis</taxon>
    </lineage>
</organism>
<reference evidence="2" key="1">
    <citation type="journal article" date="2019" name="Int. J. Syst. Evol. Microbiol.">
        <title>The Global Catalogue of Microorganisms (GCM) 10K type strain sequencing project: providing services to taxonomists for standard genome sequencing and annotation.</title>
        <authorList>
            <consortium name="The Broad Institute Genomics Platform"/>
            <consortium name="The Broad Institute Genome Sequencing Center for Infectious Disease"/>
            <person name="Wu L."/>
            <person name="Ma J."/>
        </authorList>
    </citation>
    <scope>NUCLEOTIDE SEQUENCE [LARGE SCALE GENOMIC DNA]</scope>
    <source>
        <strain evidence="2">CGMCC 4.7643</strain>
    </source>
</reference>
<dbReference type="SUPFAM" id="SSF53474">
    <property type="entry name" value="alpha/beta-Hydrolases"/>
    <property type="match status" value="1"/>
</dbReference>
<keyword evidence="1" id="KW-0378">Hydrolase</keyword>
<gene>
    <name evidence="1" type="ORF">ACFSYJ_24070</name>
</gene>
<dbReference type="InterPro" id="IPR050583">
    <property type="entry name" value="Mycobacterial_A85_antigen"/>
</dbReference>
<dbReference type="Proteomes" id="UP001597419">
    <property type="component" value="Unassembled WGS sequence"/>
</dbReference>
<dbReference type="Gene3D" id="3.40.50.1820">
    <property type="entry name" value="alpha/beta hydrolase"/>
    <property type="match status" value="1"/>
</dbReference>
<evidence type="ECO:0000313" key="2">
    <source>
        <dbReference type="Proteomes" id="UP001597419"/>
    </source>
</evidence>
<proteinExistence type="predicted"/>
<dbReference type="InterPro" id="IPR000801">
    <property type="entry name" value="Esterase-like"/>
</dbReference>
<dbReference type="Pfam" id="PF00756">
    <property type="entry name" value="Esterase"/>
    <property type="match status" value="1"/>
</dbReference>
<sequence>MTTASTRTGLTVVSRRALGKRLVEYTMDSPAVGGTTGLRILFPTEYTVDTERRFPVLYLLHGGDDDYRSWTDKGEAAEATEKYPMLVVMPDARNGFYSDWERPGRLGRPRWETYHLGELLPWVDTTFRTIARREGRAAAGLSMGGFGAFSYAARHPDLFVAAAGFSGVLDTNRHSWITEIAARRDGGGFGAIWGDRLTRRAHNPWDLAENLRGLALSVRTGTGIPAGGEHRRPDPVEAIVYHQSARTHRKLTELGIEHRWYQRRGVHDWPQWIDDLRVTVPWLAGVFADPPPAPDPFSYRSAEPDFSVWDWSVSFSRAHREFAVLSHVDKEGFALTGTGSARVRTAAWYEPGLRHTVQVDDIAGGVLADRAGRLSFTLRLGARTGTAWVKIR</sequence>
<name>A0ABW5GLI1_9PSEU</name>
<keyword evidence="2" id="KW-1185">Reference proteome</keyword>
<dbReference type="PANTHER" id="PTHR48098">
    <property type="entry name" value="ENTEROCHELIN ESTERASE-RELATED"/>
    <property type="match status" value="1"/>
</dbReference>
<protein>
    <submittedName>
        <fullName evidence="1">Alpha/beta hydrolase family protein</fullName>
    </submittedName>
</protein>
<dbReference type="GO" id="GO:0016787">
    <property type="term" value="F:hydrolase activity"/>
    <property type="evidence" value="ECO:0007669"/>
    <property type="project" value="UniProtKB-KW"/>
</dbReference>
<dbReference type="RefSeq" id="WP_345390429.1">
    <property type="nucleotide sequence ID" value="NZ_BAABHG010000004.1"/>
</dbReference>